<keyword evidence="3" id="KW-1185">Reference proteome</keyword>
<evidence type="ECO:0000313" key="2">
    <source>
        <dbReference type="EMBL" id="EXX56893.1"/>
    </source>
</evidence>
<reference evidence="2 3" key="1">
    <citation type="submission" date="2014-02" db="EMBL/GenBank/DDBJ databases">
        <title>Single nucleus genome sequencing reveals high similarity among nuclei of an endomycorrhizal fungus.</title>
        <authorList>
            <person name="Lin K."/>
            <person name="Geurts R."/>
            <person name="Zhang Z."/>
            <person name="Limpens E."/>
            <person name="Saunders D.G."/>
            <person name="Mu D."/>
            <person name="Pang E."/>
            <person name="Cao H."/>
            <person name="Cha H."/>
            <person name="Lin T."/>
            <person name="Zhou Q."/>
            <person name="Shang Y."/>
            <person name="Li Y."/>
            <person name="Ivanov S."/>
            <person name="Sharma T."/>
            <person name="Velzen R.V."/>
            <person name="Ruijter N.D."/>
            <person name="Aanen D.K."/>
            <person name="Win J."/>
            <person name="Kamoun S."/>
            <person name="Bisseling T."/>
            <person name="Huang S."/>
        </authorList>
    </citation>
    <scope>NUCLEOTIDE SEQUENCE [LARGE SCALE GENOMIC DNA]</scope>
    <source>
        <strain evidence="3">DAOM197198w</strain>
    </source>
</reference>
<evidence type="ECO:0000256" key="1">
    <source>
        <dbReference type="SAM" id="MobiDB-lite"/>
    </source>
</evidence>
<comment type="caution">
    <text evidence="2">The sequence shown here is derived from an EMBL/GenBank/DDBJ whole genome shotgun (WGS) entry which is preliminary data.</text>
</comment>
<organism evidence="2 3">
    <name type="scientific">Rhizophagus irregularis (strain DAOM 197198w)</name>
    <name type="common">Glomus intraradices</name>
    <dbReference type="NCBI Taxonomy" id="1432141"/>
    <lineage>
        <taxon>Eukaryota</taxon>
        <taxon>Fungi</taxon>
        <taxon>Fungi incertae sedis</taxon>
        <taxon>Mucoromycota</taxon>
        <taxon>Glomeromycotina</taxon>
        <taxon>Glomeromycetes</taxon>
        <taxon>Glomerales</taxon>
        <taxon>Glomeraceae</taxon>
        <taxon>Rhizophagus</taxon>
    </lineage>
</organism>
<dbReference type="EMBL" id="JEMT01027498">
    <property type="protein sequence ID" value="EXX56893.1"/>
    <property type="molecule type" value="Genomic_DNA"/>
</dbReference>
<dbReference type="STRING" id="1432141.A0A015LQ87"/>
<evidence type="ECO:0000313" key="3">
    <source>
        <dbReference type="Proteomes" id="UP000022910"/>
    </source>
</evidence>
<dbReference type="AlphaFoldDB" id="A0A015LQ87"/>
<sequence>MTKDKKKKNNKSNNDNTTKCPASSSPTGNVSGQGFSLSGPSNTPPLTNSTNKRTKVSADDSVMDVDKPLMPSSSIEITPTEKPSQPDTFSFNTSQHAPTNSNNKGKSPDITPAVSFPERAASPNASKAAVQSQPTLYYASAAPNDIEDFWEHFTSNHDMCDAVD</sequence>
<feature type="compositionally biased region" description="Basic residues" evidence="1">
    <location>
        <begin position="1"/>
        <end position="10"/>
    </location>
</feature>
<protein>
    <submittedName>
        <fullName evidence="2">Uncharacterized protein</fullName>
    </submittedName>
</protein>
<accession>A0A015LQ87</accession>
<proteinExistence type="predicted"/>
<dbReference type="HOGENOM" id="CLU_024341_2_0_1"/>
<dbReference type="OrthoDB" id="2474034at2759"/>
<name>A0A015LQ87_RHIIW</name>
<dbReference type="Proteomes" id="UP000022910">
    <property type="component" value="Unassembled WGS sequence"/>
</dbReference>
<feature type="compositionally biased region" description="Polar residues" evidence="1">
    <location>
        <begin position="20"/>
        <end position="51"/>
    </location>
</feature>
<feature type="region of interest" description="Disordered" evidence="1">
    <location>
        <begin position="1"/>
        <end position="130"/>
    </location>
</feature>
<gene>
    <name evidence="2" type="ORF">RirG_212050</name>
</gene>
<feature type="compositionally biased region" description="Polar residues" evidence="1">
    <location>
        <begin position="71"/>
        <end position="105"/>
    </location>
</feature>